<keyword evidence="2" id="KW-1015">Disulfide bond</keyword>
<dbReference type="EMBL" id="AZGZ01000001">
    <property type="protein sequence ID" value="KZZ98164.1"/>
    <property type="molecule type" value="Genomic_DNA"/>
</dbReference>
<dbReference type="Proteomes" id="UP000242877">
    <property type="component" value="Unassembled WGS sequence"/>
</dbReference>
<evidence type="ECO:0000313" key="3">
    <source>
        <dbReference type="EMBL" id="KZZ98164.1"/>
    </source>
</evidence>
<comment type="caution">
    <text evidence="3">The sequence shown here is derived from an EMBL/GenBank/DDBJ whole genome shotgun (WGS) entry which is preliminary data.</text>
</comment>
<dbReference type="VEuPathDB" id="FungiDB:AAP_00425"/>
<evidence type="ECO:0000313" key="4">
    <source>
        <dbReference type="Proteomes" id="UP000242877"/>
    </source>
</evidence>
<dbReference type="AlphaFoldDB" id="A0A168DVQ8"/>
<dbReference type="OrthoDB" id="282149at2759"/>
<dbReference type="PANTHER" id="PTHR28627:SF1">
    <property type="entry name" value="CYTOCHROME C OXIDASE ASSEMBLY FACTOR 5"/>
    <property type="match status" value="1"/>
</dbReference>
<comment type="similarity">
    <text evidence="1">Belongs to the PET191 family.</text>
</comment>
<proteinExistence type="inferred from homology"/>
<sequence length="127" mass="14433">MPSSCKDIREALAECLQESDCIMVERHTPQECLRTPLLEQLPTKCQQLRKALADCKRGMIDMRKRFRGNQPIALLKEQTIDPETGETVQKSKREPVPMLYAGKPAFETVKPQSGDEFAMDPEKTRGL</sequence>
<dbReference type="GO" id="GO:0033617">
    <property type="term" value="P:mitochondrial respiratory chain complex IV assembly"/>
    <property type="evidence" value="ECO:0007669"/>
    <property type="project" value="TreeGrafter"/>
</dbReference>
<name>A0A168DVQ8_9EURO</name>
<organism evidence="3 4">
    <name type="scientific">Ascosphaera apis ARSEF 7405</name>
    <dbReference type="NCBI Taxonomy" id="392613"/>
    <lineage>
        <taxon>Eukaryota</taxon>
        <taxon>Fungi</taxon>
        <taxon>Dikarya</taxon>
        <taxon>Ascomycota</taxon>
        <taxon>Pezizomycotina</taxon>
        <taxon>Eurotiomycetes</taxon>
        <taxon>Eurotiomycetidae</taxon>
        <taxon>Onygenales</taxon>
        <taxon>Ascosphaeraceae</taxon>
        <taxon>Ascosphaera</taxon>
    </lineage>
</organism>
<accession>A0A168DVQ8</accession>
<protein>
    <submittedName>
        <fullName evidence="3">Cytochrome c oxidase assembly protein PET191</fullName>
    </submittedName>
</protein>
<gene>
    <name evidence="3" type="ORF">AAP_00425</name>
</gene>
<dbReference type="InterPro" id="IPR018793">
    <property type="entry name" value="Cyt_c_oxidase_assmbl_Pet191"/>
</dbReference>
<evidence type="ECO:0000256" key="2">
    <source>
        <dbReference type="ARBA" id="ARBA00023157"/>
    </source>
</evidence>
<reference evidence="3 4" key="1">
    <citation type="journal article" date="2016" name="Genome Biol. Evol.">
        <title>Divergent and convergent evolution of fungal pathogenicity.</title>
        <authorList>
            <person name="Shang Y."/>
            <person name="Xiao G."/>
            <person name="Zheng P."/>
            <person name="Cen K."/>
            <person name="Zhan S."/>
            <person name="Wang C."/>
        </authorList>
    </citation>
    <scope>NUCLEOTIDE SEQUENCE [LARGE SCALE GENOMIC DNA]</scope>
    <source>
        <strain evidence="3 4">ARSEF 7405</strain>
    </source>
</reference>
<dbReference type="PANTHER" id="PTHR28627">
    <property type="entry name" value="CYTOCHROME C OXIDASE ASSEMBLY FACTOR 5"/>
    <property type="match status" value="1"/>
</dbReference>
<dbReference type="Pfam" id="PF10203">
    <property type="entry name" value="Pet191_N"/>
    <property type="match status" value="1"/>
</dbReference>
<evidence type="ECO:0000256" key="1">
    <source>
        <dbReference type="ARBA" id="ARBA00007785"/>
    </source>
</evidence>
<keyword evidence="4" id="KW-1185">Reference proteome</keyword>
<dbReference type="GO" id="GO:0005739">
    <property type="term" value="C:mitochondrion"/>
    <property type="evidence" value="ECO:0007669"/>
    <property type="project" value="TreeGrafter"/>
</dbReference>